<dbReference type="Proteomes" id="UP000024635">
    <property type="component" value="Unassembled WGS sequence"/>
</dbReference>
<protein>
    <submittedName>
        <fullName evidence="1">Uncharacterized protein</fullName>
    </submittedName>
</protein>
<reference evidence="2" key="1">
    <citation type="journal article" date="2015" name="Nat. Genet.">
        <title>The genome and transcriptome of the zoonotic hookworm Ancylostoma ceylanicum identify infection-specific gene families.</title>
        <authorList>
            <person name="Schwarz E.M."/>
            <person name="Hu Y."/>
            <person name="Antoshechkin I."/>
            <person name="Miller M.M."/>
            <person name="Sternberg P.W."/>
            <person name="Aroian R.V."/>
        </authorList>
    </citation>
    <scope>NUCLEOTIDE SEQUENCE</scope>
    <source>
        <strain evidence="2">HY135</strain>
    </source>
</reference>
<dbReference type="AlphaFoldDB" id="A0A016W2K5"/>
<dbReference type="EMBL" id="JARK01001337">
    <property type="protein sequence ID" value="EYC33885.1"/>
    <property type="molecule type" value="Genomic_DNA"/>
</dbReference>
<gene>
    <name evidence="1" type="primary">Acey_s0001.g142</name>
    <name evidence="1" type="ORF">Y032_0001g142</name>
</gene>
<comment type="caution">
    <text evidence="1">The sequence shown here is derived from an EMBL/GenBank/DDBJ whole genome shotgun (WGS) entry which is preliminary data.</text>
</comment>
<evidence type="ECO:0000313" key="2">
    <source>
        <dbReference type="Proteomes" id="UP000024635"/>
    </source>
</evidence>
<keyword evidence="2" id="KW-1185">Reference proteome</keyword>
<sequence length="70" mass="7739">MLPNLSKLLCGAASYGSIRRNMALNVRVRNVFGIRTLPQLRLTQIALNSQVPPVAPIASKAVKKKSWFFS</sequence>
<proteinExistence type="predicted"/>
<organism evidence="1 2">
    <name type="scientific">Ancylostoma ceylanicum</name>
    <dbReference type="NCBI Taxonomy" id="53326"/>
    <lineage>
        <taxon>Eukaryota</taxon>
        <taxon>Metazoa</taxon>
        <taxon>Ecdysozoa</taxon>
        <taxon>Nematoda</taxon>
        <taxon>Chromadorea</taxon>
        <taxon>Rhabditida</taxon>
        <taxon>Rhabditina</taxon>
        <taxon>Rhabditomorpha</taxon>
        <taxon>Strongyloidea</taxon>
        <taxon>Ancylostomatidae</taxon>
        <taxon>Ancylostomatinae</taxon>
        <taxon>Ancylostoma</taxon>
    </lineage>
</organism>
<evidence type="ECO:0000313" key="1">
    <source>
        <dbReference type="EMBL" id="EYC33885.1"/>
    </source>
</evidence>
<accession>A0A016W2K5</accession>
<name>A0A016W2K5_9BILA</name>